<evidence type="ECO:0000259" key="4">
    <source>
        <dbReference type="Pfam" id="PF04389"/>
    </source>
</evidence>
<keyword evidence="1" id="KW-0808">Transferase</keyword>
<dbReference type="InterPro" id="IPR007484">
    <property type="entry name" value="Peptidase_M28"/>
</dbReference>
<dbReference type="GO" id="GO:0016603">
    <property type="term" value="F:glutaminyl-peptide cyclotransferase activity"/>
    <property type="evidence" value="ECO:0007669"/>
    <property type="project" value="TreeGrafter"/>
</dbReference>
<accession>A0A6B0YVB8</accession>
<organism evidence="5">
    <name type="scientific">Caldilineaceae bacterium SB0664_bin_27</name>
    <dbReference type="NCBI Taxonomy" id="2605260"/>
    <lineage>
        <taxon>Bacteria</taxon>
        <taxon>Bacillati</taxon>
        <taxon>Chloroflexota</taxon>
        <taxon>Caldilineae</taxon>
        <taxon>Caldilineales</taxon>
        <taxon>Caldilineaceae</taxon>
    </lineage>
</organism>
<proteinExistence type="predicted"/>
<sequence length="320" mass="35731">MFLANWRRTMNTTKTFRTEITLLVALAASAGFFGYLGYGLLELPVSPVSFSADQAMVYVEEQMAFGPRITGTQPHREMGDWMVQELNANGWDVLIQPFRPLPEVEARNFIAYKGSGPVIILGAHYDTRIYSDEDPDPANRETPVPGANDGASGVAVLLEMARTLDVESTNHTICLVFFDAEDNGRIPGWDWILGSRHFVENLDALGECQSPRYTVIVDMIGDADQQLLWEPNSHRGLTEAIWSVAAQLGYAEWFRLEPGTPILDDHTPFIEAGYTAIDIIDFTYPYWHTVEDKIDKLAVESFERVGATLEVWLENGAPGP</sequence>
<reference evidence="5" key="1">
    <citation type="submission" date="2019-09" db="EMBL/GenBank/DDBJ databases">
        <title>Characterisation of the sponge microbiome using genome-centric metagenomics.</title>
        <authorList>
            <person name="Engelberts J.P."/>
            <person name="Robbins S.J."/>
            <person name="De Goeij J.M."/>
            <person name="Aranda M."/>
            <person name="Bell S.C."/>
            <person name="Webster N.S."/>
        </authorList>
    </citation>
    <scope>NUCLEOTIDE SEQUENCE</scope>
    <source>
        <strain evidence="5">SB0664_bin_27</strain>
    </source>
</reference>
<dbReference type="InterPro" id="IPR040234">
    <property type="entry name" value="QC/QCL"/>
</dbReference>
<feature type="transmembrane region" description="Helical" evidence="3">
    <location>
        <begin position="20"/>
        <end position="41"/>
    </location>
</feature>
<comment type="caution">
    <text evidence="5">The sequence shown here is derived from an EMBL/GenBank/DDBJ whole genome shotgun (WGS) entry which is preliminary data.</text>
</comment>
<name>A0A6B0YVB8_9CHLR</name>
<evidence type="ECO:0000313" key="5">
    <source>
        <dbReference type="EMBL" id="MXY94547.1"/>
    </source>
</evidence>
<keyword evidence="3" id="KW-1133">Transmembrane helix</keyword>
<dbReference type="Pfam" id="PF04389">
    <property type="entry name" value="Peptidase_M28"/>
    <property type="match status" value="1"/>
</dbReference>
<dbReference type="PANTHER" id="PTHR12283">
    <property type="entry name" value="GLUTAMINYL-PEPTIDE CYCLOTRANSFERASE"/>
    <property type="match status" value="1"/>
</dbReference>
<dbReference type="PANTHER" id="PTHR12283:SF6">
    <property type="entry name" value="GLUTAMINYL-PEPTIDE CYCLOTRANSFERASE-RELATED"/>
    <property type="match status" value="1"/>
</dbReference>
<keyword evidence="3" id="KW-0812">Transmembrane</keyword>
<gene>
    <name evidence="5" type="ORF">F4Y42_13985</name>
</gene>
<dbReference type="SUPFAM" id="SSF53187">
    <property type="entry name" value="Zn-dependent exopeptidases"/>
    <property type="match status" value="1"/>
</dbReference>
<keyword evidence="2" id="KW-0012">Acyltransferase</keyword>
<dbReference type="GO" id="GO:0008270">
    <property type="term" value="F:zinc ion binding"/>
    <property type="evidence" value="ECO:0007669"/>
    <property type="project" value="TreeGrafter"/>
</dbReference>
<evidence type="ECO:0000256" key="2">
    <source>
        <dbReference type="ARBA" id="ARBA00023315"/>
    </source>
</evidence>
<dbReference type="AlphaFoldDB" id="A0A6B0YVB8"/>
<dbReference type="Gene3D" id="3.40.630.10">
    <property type="entry name" value="Zn peptidases"/>
    <property type="match status" value="1"/>
</dbReference>
<feature type="domain" description="Peptidase M28" evidence="4">
    <location>
        <begin position="117"/>
        <end position="309"/>
    </location>
</feature>
<dbReference type="EMBL" id="VXRG01000115">
    <property type="protein sequence ID" value="MXY94547.1"/>
    <property type="molecule type" value="Genomic_DNA"/>
</dbReference>
<evidence type="ECO:0000256" key="3">
    <source>
        <dbReference type="SAM" id="Phobius"/>
    </source>
</evidence>
<evidence type="ECO:0000256" key="1">
    <source>
        <dbReference type="ARBA" id="ARBA00022679"/>
    </source>
</evidence>
<protein>
    <submittedName>
        <fullName evidence="5">M28 family peptidase</fullName>
    </submittedName>
</protein>
<keyword evidence="3" id="KW-0472">Membrane</keyword>